<feature type="region of interest" description="Disordered" evidence="1">
    <location>
        <begin position="115"/>
        <end position="134"/>
    </location>
</feature>
<keyword evidence="3" id="KW-1185">Reference proteome</keyword>
<protein>
    <submittedName>
        <fullName evidence="2">Uncharacterized protein</fullName>
    </submittedName>
</protein>
<organism evidence="2 3">
    <name type="scientific">Oryctes borbonicus</name>
    <dbReference type="NCBI Taxonomy" id="1629725"/>
    <lineage>
        <taxon>Eukaryota</taxon>
        <taxon>Metazoa</taxon>
        <taxon>Ecdysozoa</taxon>
        <taxon>Arthropoda</taxon>
        <taxon>Hexapoda</taxon>
        <taxon>Insecta</taxon>
        <taxon>Pterygota</taxon>
        <taxon>Neoptera</taxon>
        <taxon>Endopterygota</taxon>
        <taxon>Coleoptera</taxon>
        <taxon>Polyphaga</taxon>
        <taxon>Scarabaeiformia</taxon>
        <taxon>Scarabaeidae</taxon>
        <taxon>Dynastinae</taxon>
        <taxon>Oryctes</taxon>
    </lineage>
</organism>
<reference evidence="2 3" key="1">
    <citation type="submission" date="2015-09" db="EMBL/GenBank/DDBJ databases">
        <title>Draft genome of the scarab beetle Oryctes borbonicus.</title>
        <authorList>
            <person name="Meyer J.M."/>
            <person name="Markov G.V."/>
            <person name="Baskaran P."/>
            <person name="Herrmann M."/>
            <person name="Sommer R.J."/>
            <person name="Roedelsperger C."/>
        </authorList>
    </citation>
    <scope>NUCLEOTIDE SEQUENCE [LARGE SCALE GENOMIC DNA]</scope>
    <source>
        <strain evidence="2">OB123</strain>
        <tissue evidence="2">Whole animal</tissue>
    </source>
</reference>
<dbReference type="AlphaFoldDB" id="A0A0T6B0V6"/>
<evidence type="ECO:0000313" key="3">
    <source>
        <dbReference type="Proteomes" id="UP000051574"/>
    </source>
</evidence>
<dbReference type="Pfam" id="PF10184">
    <property type="entry name" value="DUF2358"/>
    <property type="match status" value="1"/>
</dbReference>
<gene>
    <name evidence="2" type="ORF">AMK59_6252</name>
</gene>
<comment type="caution">
    <text evidence="2">The sequence shown here is derived from an EMBL/GenBank/DDBJ whole genome shotgun (WGS) entry which is preliminary data.</text>
</comment>
<proteinExistence type="predicted"/>
<sequence length="306" mass="35394">LGLRTFRNKFANFGSYIIPRYHILATDTCKDLTTFSERLEQQQKIRRLASCSSNVYKHNYKCTQENDYIEDTPNLGNEPLLTDTVDKILISTYNFDKLQNDLDKCCSSNVKCSTGAEPSNECLVSSKTSAPSDKPSPEKLAHIYHVLSETLPKLFIQVMDYSIYDNNLIFENNIRGTRTVGLYNYIKQVSLLRTIGHLKYAYVKMEILKITQNPEDSSVKVRWRIRGISGLKVMVMFWRYRLWNLKDFFDRTESWFDGFSTFYVNGEGKIYKHVADKMMPDSDREVIKPSPIDTAKLALIVGIIPR</sequence>
<feature type="non-terminal residue" evidence="2">
    <location>
        <position position="1"/>
    </location>
</feature>
<feature type="compositionally biased region" description="Polar residues" evidence="1">
    <location>
        <begin position="122"/>
        <end position="131"/>
    </location>
</feature>
<feature type="non-terminal residue" evidence="2">
    <location>
        <position position="306"/>
    </location>
</feature>
<evidence type="ECO:0000256" key="1">
    <source>
        <dbReference type="SAM" id="MobiDB-lite"/>
    </source>
</evidence>
<dbReference type="Proteomes" id="UP000051574">
    <property type="component" value="Unassembled WGS sequence"/>
</dbReference>
<accession>A0A0T6B0V6</accession>
<dbReference type="EMBL" id="LJIG01016315">
    <property type="protein sequence ID" value="KRT80970.1"/>
    <property type="molecule type" value="Genomic_DNA"/>
</dbReference>
<name>A0A0T6B0V6_9SCAR</name>
<dbReference type="PANTHER" id="PTHR31094:SF2">
    <property type="entry name" value="RIKEN CDNA 2310061I04 GENE"/>
    <property type="match status" value="1"/>
</dbReference>
<dbReference type="PANTHER" id="PTHR31094">
    <property type="entry name" value="RIKEN CDNA 2310061I04 GENE"/>
    <property type="match status" value="1"/>
</dbReference>
<dbReference type="InterPro" id="IPR018790">
    <property type="entry name" value="DUF2358"/>
</dbReference>
<dbReference type="OrthoDB" id="44820at2759"/>
<evidence type="ECO:0000313" key="2">
    <source>
        <dbReference type="EMBL" id="KRT80970.1"/>
    </source>
</evidence>